<evidence type="ECO:0000256" key="4">
    <source>
        <dbReference type="ARBA" id="ARBA00023125"/>
    </source>
</evidence>
<dbReference type="GO" id="GO:0000981">
    <property type="term" value="F:DNA-binding transcription factor activity, RNA polymerase II-specific"/>
    <property type="evidence" value="ECO:0007669"/>
    <property type="project" value="TreeGrafter"/>
</dbReference>
<dbReference type="GO" id="GO:0000978">
    <property type="term" value="F:RNA polymerase II cis-regulatory region sequence-specific DNA binding"/>
    <property type="evidence" value="ECO:0007669"/>
    <property type="project" value="TreeGrafter"/>
</dbReference>
<feature type="domain" description="Homeobox" evidence="9">
    <location>
        <begin position="210"/>
        <end position="270"/>
    </location>
</feature>
<dbReference type="CDD" id="cd00086">
    <property type="entry name" value="homeodomain"/>
    <property type="match status" value="1"/>
</dbReference>
<evidence type="ECO:0000256" key="2">
    <source>
        <dbReference type="ARBA" id="ARBA00008161"/>
    </source>
</evidence>
<dbReference type="SUPFAM" id="SSF46689">
    <property type="entry name" value="Homeodomain-like"/>
    <property type="match status" value="1"/>
</dbReference>
<dbReference type="InterPro" id="IPR031701">
    <property type="entry name" value="SIX1_SD"/>
</dbReference>
<name>A0AAV4F3A6_9GAST</name>
<evidence type="ECO:0000256" key="5">
    <source>
        <dbReference type="ARBA" id="ARBA00023155"/>
    </source>
</evidence>
<dbReference type="Pfam" id="PF16878">
    <property type="entry name" value="SIX1_SD"/>
    <property type="match status" value="1"/>
</dbReference>
<dbReference type="PROSITE" id="PS50071">
    <property type="entry name" value="HOMEOBOX_2"/>
    <property type="match status" value="1"/>
</dbReference>
<evidence type="ECO:0000259" key="9">
    <source>
        <dbReference type="PROSITE" id="PS50071"/>
    </source>
</evidence>
<keyword evidence="5 7" id="KW-0371">Homeobox</keyword>
<keyword evidence="3" id="KW-0217">Developmental protein</keyword>
<dbReference type="SMART" id="SM00389">
    <property type="entry name" value="HOX"/>
    <property type="match status" value="1"/>
</dbReference>
<feature type="DNA-binding region" description="Homeobox" evidence="7">
    <location>
        <begin position="212"/>
        <end position="271"/>
    </location>
</feature>
<sequence length="285" mass="31543">MDLRCSNKLAVPAGMSPSQVAGGAVKGVSASAAAAAAAAAAASFSFQGVFPAGAFPGAAAAAMNMNAAAMFGLYGLDAPMPALLPPALPTLHFTPHQVAKVCETLEESGDIERLGRFLWSLPVNPSACEALNKHESVIRARALVSFHTGNFRDLYHILEHHKFTKESHAKLQAMWLEAHYQEAEKLRGRPLGPVDKYRVRKKYPLPRTIWDGEQKTHCFKERTRNLLREWYLQDPYPNPTKKRELAQATGLTPTQVGNWFKNRRQRDRAAATKNRSVMKLEQIRC</sequence>
<dbReference type="Proteomes" id="UP000762676">
    <property type="component" value="Unassembled WGS sequence"/>
</dbReference>
<accession>A0AAV4F3A6</accession>
<dbReference type="EMBL" id="BMAT01000538">
    <property type="protein sequence ID" value="GFR67873.1"/>
    <property type="molecule type" value="Genomic_DNA"/>
</dbReference>
<dbReference type="FunFam" id="1.10.10.60:FF:000046">
    <property type="entry name" value="SIX homeobox 3"/>
    <property type="match status" value="1"/>
</dbReference>
<dbReference type="Pfam" id="PF00046">
    <property type="entry name" value="Homeodomain"/>
    <property type="match status" value="1"/>
</dbReference>
<proteinExistence type="inferred from homology"/>
<dbReference type="InterPro" id="IPR001356">
    <property type="entry name" value="HD"/>
</dbReference>
<dbReference type="InterPro" id="IPR009057">
    <property type="entry name" value="Homeodomain-like_sf"/>
</dbReference>
<evidence type="ECO:0000256" key="8">
    <source>
        <dbReference type="RuleBase" id="RU000682"/>
    </source>
</evidence>
<dbReference type="Gene3D" id="1.10.10.60">
    <property type="entry name" value="Homeodomain-like"/>
    <property type="match status" value="1"/>
</dbReference>
<organism evidence="10 11">
    <name type="scientific">Elysia marginata</name>
    <dbReference type="NCBI Taxonomy" id="1093978"/>
    <lineage>
        <taxon>Eukaryota</taxon>
        <taxon>Metazoa</taxon>
        <taxon>Spiralia</taxon>
        <taxon>Lophotrochozoa</taxon>
        <taxon>Mollusca</taxon>
        <taxon>Gastropoda</taxon>
        <taxon>Heterobranchia</taxon>
        <taxon>Euthyneura</taxon>
        <taxon>Panpulmonata</taxon>
        <taxon>Sacoglossa</taxon>
        <taxon>Placobranchoidea</taxon>
        <taxon>Plakobranchidae</taxon>
        <taxon>Elysia</taxon>
    </lineage>
</organism>
<protein>
    <submittedName>
        <fullName evidence="10">Homeobox protein SIX3</fullName>
    </submittedName>
</protein>
<evidence type="ECO:0000256" key="7">
    <source>
        <dbReference type="PROSITE-ProRule" id="PRU00108"/>
    </source>
</evidence>
<keyword evidence="4 7" id="KW-0238">DNA-binding</keyword>
<evidence type="ECO:0000313" key="10">
    <source>
        <dbReference type="EMBL" id="GFR67873.1"/>
    </source>
</evidence>
<comment type="subcellular location">
    <subcellularLocation>
        <location evidence="1 7 8">Nucleus</location>
    </subcellularLocation>
</comment>
<comment type="similarity">
    <text evidence="2">Belongs to the SIX/Sine oculis homeobox family.</text>
</comment>
<evidence type="ECO:0000256" key="1">
    <source>
        <dbReference type="ARBA" id="ARBA00004123"/>
    </source>
</evidence>
<dbReference type="PANTHER" id="PTHR10390:SF33">
    <property type="entry name" value="PROTEIN OPTIX"/>
    <property type="match status" value="1"/>
</dbReference>
<gene>
    <name evidence="10" type="ORF">ElyMa_000261600</name>
</gene>
<dbReference type="GO" id="GO:0005634">
    <property type="term" value="C:nucleus"/>
    <property type="evidence" value="ECO:0007669"/>
    <property type="project" value="UniProtKB-SubCell"/>
</dbReference>
<evidence type="ECO:0000256" key="3">
    <source>
        <dbReference type="ARBA" id="ARBA00022473"/>
    </source>
</evidence>
<comment type="caution">
    <text evidence="10">The sequence shown here is derived from an EMBL/GenBank/DDBJ whole genome shotgun (WGS) entry which is preliminary data.</text>
</comment>
<keyword evidence="6 7" id="KW-0539">Nucleus</keyword>
<evidence type="ECO:0000313" key="11">
    <source>
        <dbReference type="Proteomes" id="UP000762676"/>
    </source>
</evidence>
<dbReference type="PANTHER" id="PTHR10390">
    <property type="entry name" value="HOMEOBOX PROTEIN SIX"/>
    <property type="match status" value="1"/>
</dbReference>
<reference evidence="10 11" key="1">
    <citation type="journal article" date="2021" name="Elife">
        <title>Chloroplast acquisition without the gene transfer in kleptoplastic sea slugs, Plakobranchus ocellatus.</title>
        <authorList>
            <person name="Maeda T."/>
            <person name="Takahashi S."/>
            <person name="Yoshida T."/>
            <person name="Shimamura S."/>
            <person name="Takaki Y."/>
            <person name="Nagai Y."/>
            <person name="Toyoda A."/>
            <person name="Suzuki Y."/>
            <person name="Arimoto A."/>
            <person name="Ishii H."/>
            <person name="Satoh N."/>
            <person name="Nishiyama T."/>
            <person name="Hasebe M."/>
            <person name="Maruyama T."/>
            <person name="Minagawa J."/>
            <person name="Obokata J."/>
            <person name="Shigenobu S."/>
        </authorList>
    </citation>
    <scope>NUCLEOTIDE SEQUENCE [LARGE SCALE GENOMIC DNA]</scope>
</reference>
<dbReference type="GO" id="GO:0005667">
    <property type="term" value="C:transcription regulator complex"/>
    <property type="evidence" value="ECO:0007669"/>
    <property type="project" value="TreeGrafter"/>
</dbReference>
<keyword evidence="11" id="KW-1185">Reference proteome</keyword>
<dbReference type="AlphaFoldDB" id="A0AAV4F3A6"/>
<evidence type="ECO:0000256" key="6">
    <source>
        <dbReference type="ARBA" id="ARBA00023242"/>
    </source>
</evidence>